<evidence type="ECO:0000256" key="5">
    <source>
        <dbReference type="SAM" id="Phobius"/>
    </source>
</evidence>
<feature type="transmembrane region" description="Helical" evidence="5">
    <location>
        <begin position="63"/>
        <end position="81"/>
    </location>
</feature>
<feature type="transmembrane region" description="Helical" evidence="5">
    <location>
        <begin position="344"/>
        <end position="363"/>
    </location>
</feature>
<dbReference type="PANTHER" id="PTHR37422:SF21">
    <property type="entry name" value="EXOQ-LIKE PROTEIN"/>
    <property type="match status" value="1"/>
</dbReference>
<keyword evidence="3 5" id="KW-1133">Transmembrane helix</keyword>
<sequence length="415" mass="45103">MSRFLLFLAFVAFTLTEVQSPRFGDEERRLFAPFVPLILGGAVLLLSPRLMRMPHAVVASPPVVWLLAYLGWVAATTVWSGNVAESAFALTILVLALLVGIGLSGLPTDLSMRAYVASAVVVSLMGWLALGAGQSAMLSDNPFIWRFKSILTHEQRLALMTGLAATFVMMWLTDREHGLSRRVLVLCSVLAVCLASLAATQARFFTAVSMLMILGVMIYRLRRDMGSTFLLLTLSGVAGACLMIIAATLLSRGDADGTLTNRIPIWLMTLDAIRDHPIVGHGLATFRFGAVDKWNWVPAHAHNMWLNAAFENGWPAALLLTIFFISTIRSGIAYTRAFGVLSPALVTSIYCMITGTMGITAGSNKLSPIYGLIILLICQEAREMALLRRITPNPRSSAGEAYPVSIVTTREAIRS</sequence>
<feature type="transmembrane region" description="Helical" evidence="5">
    <location>
        <begin position="179"/>
        <end position="198"/>
    </location>
</feature>
<evidence type="ECO:0000256" key="2">
    <source>
        <dbReference type="ARBA" id="ARBA00022692"/>
    </source>
</evidence>
<organism evidence="7 8">
    <name type="scientific">Skermanella cutis</name>
    <dbReference type="NCBI Taxonomy" id="2775420"/>
    <lineage>
        <taxon>Bacteria</taxon>
        <taxon>Pseudomonadati</taxon>
        <taxon>Pseudomonadota</taxon>
        <taxon>Alphaproteobacteria</taxon>
        <taxon>Rhodospirillales</taxon>
        <taxon>Azospirillaceae</taxon>
        <taxon>Skermanella</taxon>
    </lineage>
</organism>
<dbReference type="InterPro" id="IPR007016">
    <property type="entry name" value="O-antigen_ligase-rel_domated"/>
</dbReference>
<evidence type="ECO:0000313" key="8">
    <source>
        <dbReference type="Proteomes" id="UP000595197"/>
    </source>
</evidence>
<evidence type="ECO:0000256" key="1">
    <source>
        <dbReference type="ARBA" id="ARBA00004141"/>
    </source>
</evidence>
<proteinExistence type="predicted"/>
<gene>
    <name evidence="7" type="ORF">IGS68_19470</name>
</gene>
<evidence type="ECO:0000259" key="6">
    <source>
        <dbReference type="Pfam" id="PF04932"/>
    </source>
</evidence>
<feature type="transmembrane region" description="Helical" evidence="5">
    <location>
        <begin position="313"/>
        <end position="332"/>
    </location>
</feature>
<accession>A0ABX7B249</accession>
<evidence type="ECO:0000313" key="7">
    <source>
        <dbReference type="EMBL" id="QQP88218.1"/>
    </source>
</evidence>
<keyword evidence="2 5" id="KW-0812">Transmembrane</keyword>
<dbReference type="Pfam" id="PF04932">
    <property type="entry name" value="Wzy_C"/>
    <property type="match status" value="1"/>
</dbReference>
<dbReference type="InterPro" id="IPR051533">
    <property type="entry name" value="WaaL-like"/>
</dbReference>
<dbReference type="EMBL" id="CP067420">
    <property type="protein sequence ID" value="QQP88218.1"/>
    <property type="molecule type" value="Genomic_DNA"/>
</dbReference>
<dbReference type="Proteomes" id="UP000595197">
    <property type="component" value="Chromosome"/>
</dbReference>
<dbReference type="GO" id="GO:0016874">
    <property type="term" value="F:ligase activity"/>
    <property type="evidence" value="ECO:0007669"/>
    <property type="project" value="UniProtKB-KW"/>
</dbReference>
<name>A0ABX7B249_9PROT</name>
<feature type="transmembrane region" description="Helical" evidence="5">
    <location>
        <begin position="34"/>
        <end position="51"/>
    </location>
</feature>
<reference evidence="7" key="1">
    <citation type="submission" date="2021-02" db="EMBL/GenBank/DDBJ databases">
        <title>Skermanella TT6 skin isolate.</title>
        <authorList>
            <person name="Lee K."/>
            <person name="Ganzorig M."/>
        </authorList>
    </citation>
    <scope>NUCLEOTIDE SEQUENCE</scope>
    <source>
        <strain evidence="7">TT6</strain>
    </source>
</reference>
<feature type="transmembrane region" description="Helical" evidence="5">
    <location>
        <begin position="114"/>
        <end position="136"/>
    </location>
</feature>
<evidence type="ECO:0000256" key="3">
    <source>
        <dbReference type="ARBA" id="ARBA00022989"/>
    </source>
</evidence>
<feature type="domain" description="O-antigen ligase-related" evidence="6">
    <location>
        <begin position="187"/>
        <end position="320"/>
    </location>
</feature>
<feature type="transmembrane region" description="Helical" evidence="5">
    <location>
        <begin position="87"/>
        <end position="107"/>
    </location>
</feature>
<keyword evidence="8" id="KW-1185">Reference proteome</keyword>
<feature type="transmembrane region" description="Helical" evidence="5">
    <location>
        <begin position="204"/>
        <end position="221"/>
    </location>
</feature>
<feature type="transmembrane region" description="Helical" evidence="5">
    <location>
        <begin position="156"/>
        <end position="172"/>
    </location>
</feature>
<dbReference type="RefSeq" id="WP_201072804.1">
    <property type="nucleotide sequence ID" value="NZ_CP067420.1"/>
</dbReference>
<protein>
    <submittedName>
        <fullName evidence="7">O-antigen ligase family protein</fullName>
    </submittedName>
</protein>
<keyword evidence="7" id="KW-0436">Ligase</keyword>
<feature type="transmembrane region" description="Helical" evidence="5">
    <location>
        <begin position="228"/>
        <end position="250"/>
    </location>
</feature>
<keyword evidence="4 5" id="KW-0472">Membrane</keyword>
<evidence type="ECO:0000256" key="4">
    <source>
        <dbReference type="ARBA" id="ARBA00023136"/>
    </source>
</evidence>
<dbReference type="PANTHER" id="PTHR37422">
    <property type="entry name" value="TEICHURONIC ACID BIOSYNTHESIS PROTEIN TUAE"/>
    <property type="match status" value="1"/>
</dbReference>
<comment type="subcellular location">
    <subcellularLocation>
        <location evidence="1">Membrane</location>
        <topology evidence="1">Multi-pass membrane protein</topology>
    </subcellularLocation>
</comment>